<evidence type="ECO:0000256" key="2">
    <source>
        <dbReference type="SAM" id="SignalP"/>
    </source>
</evidence>
<reference evidence="3 5" key="1">
    <citation type="submission" date="2016-05" db="EMBL/GenBank/DDBJ databases">
        <title>Draft genome sequence of Moraxella nonliquefaciens CCUG 348T.</title>
        <authorList>
            <person name="Salva-Serra F."/>
            <person name="Engstrom-Jakobsson H."/>
            <person name="Thorell K."/>
            <person name="Gonzales-Siles L."/>
            <person name="Karlsson R."/>
            <person name="Boulund F."/>
            <person name="Engstrand L."/>
            <person name="Kristiansson E."/>
            <person name="Moore E."/>
        </authorList>
    </citation>
    <scope>NUCLEOTIDE SEQUENCE [LARGE SCALE GENOMIC DNA]</scope>
    <source>
        <strain evidence="3 5">CCUG 348</strain>
    </source>
</reference>
<dbReference type="RefSeq" id="WP_067010069.1">
    <property type="nucleotide sequence ID" value="NZ_CP065727.1"/>
</dbReference>
<feature type="transmembrane region" description="Helical" evidence="1">
    <location>
        <begin position="93"/>
        <end position="114"/>
    </location>
</feature>
<reference evidence="4 6" key="2">
    <citation type="submission" date="2020-12" db="EMBL/GenBank/DDBJ databases">
        <title>FDA dAtabase for Regulatory Grade micrObial Sequences (FDA-ARGOS): Supporting development and validation of Infectious Disease Dx tests.</title>
        <authorList>
            <person name="Sproer C."/>
            <person name="Gronow S."/>
            <person name="Severitt S."/>
            <person name="Schroder I."/>
            <person name="Tallon L."/>
            <person name="Sadzewicz L."/>
            <person name="Zhao X."/>
            <person name="Boylan J."/>
            <person name="Ott S."/>
            <person name="Bowen H."/>
            <person name="Vavikolanu K."/>
            <person name="Mehta A."/>
            <person name="Aluvathingal J."/>
            <person name="Nadendla S."/>
            <person name="Lowell S."/>
            <person name="Myers T."/>
            <person name="Yan Y."/>
            <person name="Sichtig H."/>
        </authorList>
    </citation>
    <scope>NUCLEOTIDE SEQUENCE [LARGE SCALE GENOMIC DNA]</scope>
    <source>
        <strain evidence="4 6">FDAARGOS_869</strain>
        <plasmid evidence="4 6">unnamed</plasmid>
    </source>
</reference>
<feature type="signal peptide" evidence="2">
    <location>
        <begin position="1"/>
        <end position="43"/>
    </location>
</feature>
<dbReference type="Proteomes" id="UP000092575">
    <property type="component" value="Unassembled WGS sequence"/>
</dbReference>
<feature type="chain" id="PRO_5008612396" description="Conjugal transfer protein TrbC" evidence="2">
    <location>
        <begin position="44"/>
        <end position="118"/>
    </location>
</feature>
<evidence type="ECO:0008006" key="7">
    <source>
        <dbReference type="Google" id="ProtNLM"/>
    </source>
</evidence>
<dbReference type="EMBL" id="CP065727">
    <property type="protein sequence ID" value="QPT43610.1"/>
    <property type="molecule type" value="Genomic_DNA"/>
</dbReference>
<gene>
    <name evidence="3" type="ORF">A7456_06055</name>
    <name evidence="4" type="ORF">I6G26_00065</name>
</gene>
<evidence type="ECO:0000313" key="5">
    <source>
        <dbReference type="Proteomes" id="UP000092575"/>
    </source>
</evidence>
<feature type="transmembrane region" description="Helical" evidence="1">
    <location>
        <begin position="59"/>
        <end position="81"/>
    </location>
</feature>
<dbReference type="AlphaFoldDB" id="A0A1B8QHV8"/>
<keyword evidence="4" id="KW-0614">Plasmid</keyword>
<protein>
    <recommendedName>
        <fullName evidence="7">Conjugal transfer protein TrbC</fullName>
    </recommendedName>
</protein>
<evidence type="ECO:0000313" key="4">
    <source>
        <dbReference type="EMBL" id="QPT43610.1"/>
    </source>
</evidence>
<organism evidence="3 5">
    <name type="scientific">Moraxella nonliquefaciens</name>
    <dbReference type="NCBI Taxonomy" id="478"/>
    <lineage>
        <taxon>Bacteria</taxon>
        <taxon>Pseudomonadati</taxon>
        <taxon>Pseudomonadota</taxon>
        <taxon>Gammaproteobacteria</taxon>
        <taxon>Moraxellales</taxon>
        <taxon>Moraxellaceae</taxon>
        <taxon>Moraxella</taxon>
    </lineage>
</organism>
<keyword evidence="2" id="KW-0732">Signal</keyword>
<evidence type="ECO:0000256" key="1">
    <source>
        <dbReference type="SAM" id="Phobius"/>
    </source>
</evidence>
<keyword evidence="6" id="KW-1185">Reference proteome</keyword>
<dbReference type="STRING" id="478.A7456_06055"/>
<geneLocation type="plasmid" evidence="4 6">
    <name>unnamed</name>
</geneLocation>
<dbReference type="Proteomes" id="UP000594834">
    <property type="component" value="Plasmid unnamed"/>
</dbReference>
<evidence type="ECO:0000313" key="3">
    <source>
        <dbReference type="EMBL" id="OBX82967.1"/>
    </source>
</evidence>
<accession>A0A1B8QHV8</accession>
<evidence type="ECO:0000313" key="6">
    <source>
        <dbReference type="Proteomes" id="UP000594834"/>
    </source>
</evidence>
<keyword evidence="1" id="KW-0472">Membrane</keyword>
<keyword evidence="1" id="KW-0812">Transmembrane</keyword>
<keyword evidence="1" id="KW-1133">Transmembrane helix</keyword>
<proteinExistence type="predicted"/>
<sequence length="118" mass="12815">MKNQYLTTANFTLSAHQKAMMTSILKGSLCFLAVSLIAVTAQAAGFEDSAQKADQLFKNILKWAVVLAGSAGAVYLLIKFVQAWNGHSDWLEFLKFAFFYACAGGVTTIAAYIFGAFK</sequence>
<name>A0A1B8QHV8_MORNO</name>
<dbReference type="EMBL" id="LXTW01000033">
    <property type="protein sequence ID" value="OBX82967.1"/>
    <property type="molecule type" value="Genomic_DNA"/>
</dbReference>